<feature type="domain" description="Response regulatory" evidence="10">
    <location>
        <begin position="624"/>
        <end position="738"/>
    </location>
</feature>
<dbReference type="Gene3D" id="3.30.565.10">
    <property type="entry name" value="Histidine kinase-like ATPase, C-terminal domain"/>
    <property type="match status" value="1"/>
</dbReference>
<dbReference type="Gene3D" id="1.25.40.10">
    <property type="entry name" value="Tetratricopeptide repeat domain"/>
    <property type="match status" value="1"/>
</dbReference>
<evidence type="ECO:0000256" key="2">
    <source>
        <dbReference type="ARBA" id="ARBA00012438"/>
    </source>
</evidence>
<dbReference type="InterPro" id="IPR011990">
    <property type="entry name" value="TPR-like_helical_dom_sf"/>
</dbReference>
<comment type="catalytic activity">
    <reaction evidence="1">
        <text>ATP + protein L-histidine = ADP + protein N-phospho-L-histidine.</text>
        <dbReference type="EC" id="2.7.13.3"/>
    </reaction>
</comment>
<dbReference type="SMART" id="SM00388">
    <property type="entry name" value="HisKA"/>
    <property type="match status" value="1"/>
</dbReference>
<dbReference type="AlphaFoldDB" id="A0AAC9LPA3"/>
<dbReference type="Pfam" id="PF00512">
    <property type="entry name" value="HisKA"/>
    <property type="match status" value="1"/>
</dbReference>
<evidence type="ECO:0000256" key="3">
    <source>
        <dbReference type="ARBA" id="ARBA00022553"/>
    </source>
</evidence>
<keyword evidence="7" id="KW-0812">Transmembrane</keyword>
<dbReference type="Proteomes" id="UP000187506">
    <property type="component" value="Chromosome"/>
</dbReference>
<keyword evidence="4" id="KW-0902">Two-component regulatory system</keyword>
<dbReference type="InterPro" id="IPR036097">
    <property type="entry name" value="HisK_dim/P_sf"/>
</dbReference>
<dbReference type="FunFam" id="3.30.565.10:FF:000010">
    <property type="entry name" value="Sensor histidine kinase RcsC"/>
    <property type="match status" value="1"/>
</dbReference>
<gene>
    <name evidence="11" type="ORF">BWR22_10230</name>
</gene>
<dbReference type="Pfam" id="PF00072">
    <property type="entry name" value="Response_reg"/>
    <property type="match status" value="1"/>
</dbReference>
<evidence type="ECO:0000256" key="8">
    <source>
        <dbReference type="SAM" id="SignalP"/>
    </source>
</evidence>
<feature type="domain" description="Histidine kinase" evidence="9">
    <location>
        <begin position="380"/>
        <end position="601"/>
    </location>
</feature>
<feature type="signal peptide" evidence="8">
    <location>
        <begin position="1"/>
        <end position="20"/>
    </location>
</feature>
<sequence length="738" mass="83949">MNKTVLIILALFLHCSVINAQSNSKSQQEKVEENNNLQKQKDIDSLIRDLRDSFYAKDYVKTIDDGKAIIEKAKPINYNTAVYTVSSILGNTFLQLNDTIAAVKIIKDQLEQAEVRKDSANFLGASIDLGNIYFYQGKIDKALTSFKSVLPHAKQSKDTIRLFILNYNISEIYLDKKNSNKSEFYVNETGKYIDALRAKPYHAGYELILGRLKYLKNNPKEAIVHLSKAIEISNKINYTECLIKSSSFHALASAKLGDFETAYKLQQKVDLYKEEKYNTDKIKAIETVTAKFNIEQYKQDIERKELKNKIIEQEANRNETKLMWVSFATVGLLLLMLSILYSYFKRKKLLKDLKERNIKYLKAKEKSEELAIAKSLFFSNISHELRTPLYGIIGLSSILMDDKTLDKHREDVKSLKFSADYLLSLINDVLQISKLDSKQENKLNKKAFNLKDLVIGIMKSFEFLKVQNMNTFNIKISEDIPNILIGDDVKLSQILINIIGNACKFTENGIITVNVGVEAIKDNNVTINFNIKDTGIGIEKSKQEVIFNEFAQVENRTKGYQGTGLGLPIVKKLLEIHKSKINLISEEGKGTEISFKITYDIATETSQVIKENLLESKISIRNKTILVVDDNRINRIVTKKILEKYKAKPLVANGGLEAIEFVKNNTVELILMDINMPEMNGLEATEAIRLINPDVPVIALTAVEIEEMKESIQNSTICDIIVKPYDEVVFIETILKHI</sequence>
<dbReference type="PANTHER" id="PTHR45339">
    <property type="entry name" value="HYBRID SIGNAL TRANSDUCTION HISTIDINE KINASE J"/>
    <property type="match status" value="1"/>
</dbReference>
<feature type="modified residue" description="4-aspartylphosphate" evidence="5">
    <location>
        <position position="673"/>
    </location>
</feature>
<evidence type="ECO:0000256" key="6">
    <source>
        <dbReference type="SAM" id="Coils"/>
    </source>
</evidence>
<dbReference type="Gene3D" id="3.40.50.2300">
    <property type="match status" value="1"/>
</dbReference>
<keyword evidence="7" id="KW-0472">Membrane</keyword>
<dbReference type="CDD" id="cd00082">
    <property type="entry name" value="HisKA"/>
    <property type="match status" value="1"/>
</dbReference>
<dbReference type="CDD" id="cd17546">
    <property type="entry name" value="REC_hyHK_CKI1_RcsC-like"/>
    <property type="match status" value="1"/>
</dbReference>
<dbReference type="SUPFAM" id="SSF48452">
    <property type="entry name" value="TPR-like"/>
    <property type="match status" value="1"/>
</dbReference>
<dbReference type="CDD" id="cd16922">
    <property type="entry name" value="HATPase_EvgS-ArcB-TorS-like"/>
    <property type="match status" value="1"/>
</dbReference>
<keyword evidence="7" id="KW-1133">Transmembrane helix</keyword>
<dbReference type="InterPro" id="IPR036890">
    <property type="entry name" value="HATPase_C_sf"/>
</dbReference>
<evidence type="ECO:0000259" key="10">
    <source>
        <dbReference type="PROSITE" id="PS50110"/>
    </source>
</evidence>
<dbReference type="PROSITE" id="PS50110">
    <property type="entry name" value="RESPONSE_REGULATORY"/>
    <property type="match status" value="1"/>
</dbReference>
<dbReference type="SMART" id="SM00387">
    <property type="entry name" value="HATPase_c"/>
    <property type="match status" value="1"/>
</dbReference>
<dbReference type="RefSeq" id="WP_076733579.1">
    <property type="nucleotide sequence ID" value="NZ_CP019352.1"/>
</dbReference>
<evidence type="ECO:0000313" key="12">
    <source>
        <dbReference type="Proteomes" id="UP000187506"/>
    </source>
</evidence>
<dbReference type="PROSITE" id="PS50109">
    <property type="entry name" value="HIS_KIN"/>
    <property type="match status" value="1"/>
</dbReference>
<dbReference type="EMBL" id="CP019352">
    <property type="protein sequence ID" value="APY00673.1"/>
    <property type="molecule type" value="Genomic_DNA"/>
</dbReference>
<feature type="chain" id="PRO_5042021479" description="histidine kinase" evidence="8">
    <location>
        <begin position="21"/>
        <end position="738"/>
    </location>
</feature>
<dbReference type="InterPro" id="IPR005467">
    <property type="entry name" value="His_kinase_dom"/>
</dbReference>
<reference evidence="11 12" key="1">
    <citation type="submission" date="2017-01" db="EMBL/GenBank/DDBJ databases">
        <title>Complete genome of Lacinutrix venerupis DOK2-8 isolated from seawater in Dokdo.</title>
        <authorList>
            <person name="Chi W.-J."/>
            <person name="Kim J.H."/>
        </authorList>
    </citation>
    <scope>NUCLEOTIDE SEQUENCE [LARGE SCALE GENOMIC DNA]</scope>
    <source>
        <strain evidence="11 12">DOK2-8</strain>
    </source>
</reference>
<dbReference type="Gene3D" id="1.10.287.130">
    <property type="match status" value="1"/>
</dbReference>
<keyword evidence="8" id="KW-0732">Signal</keyword>
<evidence type="ECO:0000256" key="1">
    <source>
        <dbReference type="ARBA" id="ARBA00000085"/>
    </source>
</evidence>
<dbReference type="InterPro" id="IPR001789">
    <property type="entry name" value="Sig_transdc_resp-reg_receiver"/>
</dbReference>
<evidence type="ECO:0000256" key="7">
    <source>
        <dbReference type="SAM" id="Phobius"/>
    </source>
</evidence>
<dbReference type="SUPFAM" id="SSF55874">
    <property type="entry name" value="ATPase domain of HSP90 chaperone/DNA topoisomerase II/histidine kinase"/>
    <property type="match status" value="1"/>
</dbReference>
<dbReference type="InterPro" id="IPR004358">
    <property type="entry name" value="Sig_transdc_His_kin-like_C"/>
</dbReference>
<evidence type="ECO:0000313" key="11">
    <source>
        <dbReference type="EMBL" id="APY00673.1"/>
    </source>
</evidence>
<dbReference type="InterPro" id="IPR019734">
    <property type="entry name" value="TPR_rpt"/>
</dbReference>
<dbReference type="SMART" id="SM00028">
    <property type="entry name" value="TPR"/>
    <property type="match status" value="2"/>
</dbReference>
<dbReference type="EC" id="2.7.13.3" evidence="2"/>
<keyword evidence="6" id="KW-0175">Coiled coil</keyword>
<feature type="coiled-coil region" evidence="6">
    <location>
        <begin position="294"/>
        <end position="323"/>
    </location>
</feature>
<evidence type="ECO:0000256" key="4">
    <source>
        <dbReference type="ARBA" id="ARBA00023012"/>
    </source>
</evidence>
<organism evidence="11 12">
    <name type="scientific">Lacinutrix venerupis</name>
    <dbReference type="NCBI Taxonomy" id="1486034"/>
    <lineage>
        <taxon>Bacteria</taxon>
        <taxon>Pseudomonadati</taxon>
        <taxon>Bacteroidota</taxon>
        <taxon>Flavobacteriia</taxon>
        <taxon>Flavobacteriales</taxon>
        <taxon>Flavobacteriaceae</taxon>
        <taxon>Lacinutrix</taxon>
    </lineage>
</organism>
<dbReference type="PANTHER" id="PTHR45339:SF1">
    <property type="entry name" value="HYBRID SIGNAL TRANSDUCTION HISTIDINE KINASE J"/>
    <property type="match status" value="1"/>
</dbReference>
<dbReference type="SUPFAM" id="SSF52172">
    <property type="entry name" value="CheY-like"/>
    <property type="match status" value="1"/>
</dbReference>
<dbReference type="KEGG" id="lvn:BWR22_10230"/>
<dbReference type="InterPro" id="IPR003594">
    <property type="entry name" value="HATPase_dom"/>
</dbReference>
<dbReference type="PRINTS" id="PR00344">
    <property type="entry name" value="BCTRLSENSOR"/>
</dbReference>
<keyword evidence="12" id="KW-1185">Reference proteome</keyword>
<feature type="transmembrane region" description="Helical" evidence="7">
    <location>
        <begin position="322"/>
        <end position="344"/>
    </location>
</feature>
<dbReference type="InterPro" id="IPR003661">
    <property type="entry name" value="HisK_dim/P_dom"/>
</dbReference>
<evidence type="ECO:0000256" key="5">
    <source>
        <dbReference type="PROSITE-ProRule" id="PRU00169"/>
    </source>
</evidence>
<name>A0AAC9LPA3_9FLAO</name>
<proteinExistence type="predicted"/>
<evidence type="ECO:0000259" key="9">
    <source>
        <dbReference type="PROSITE" id="PS50109"/>
    </source>
</evidence>
<protein>
    <recommendedName>
        <fullName evidence="2">histidine kinase</fullName>
        <ecNumber evidence="2">2.7.13.3</ecNumber>
    </recommendedName>
</protein>
<dbReference type="SMART" id="SM00448">
    <property type="entry name" value="REC"/>
    <property type="match status" value="1"/>
</dbReference>
<dbReference type="InterPro" id="IPR011006">
    <property type="entry name" value="CheY-like_superfamily"/>
</dbReference>
<accession>A0AAC9LPA3</accession>
<dbReference type="SUPFAM" id="SSF47384">
    <property type="entry name" value="Homodimeric domain of signal transducing histidine kinase"/>
    <property type="match status" value="1"/>
</dbReference>
<dbReference type="GO" id="GO:0000155">
    <property type="term" value="F:phosphorelay sensor kinase activity"/>
    <property type="evidence" value="ECO:0007669"/>
    <property type="project" value="InterPro"/>
</dbReference>
<dbReference type="Pfam" id="PF02518">
    <property type="entry name" value="HATPase_c"/>
    <property type="match status" value="1"/>
</dbReference>
<keyword evidence="3 5" id="KW-0597">Phosphoprotein</keyword>